<protein>
    <submittedName>
        <fullName evidence="1">Uncharacterized protein</fullName>
    </submittedName>
</protein>
<sequence>MMPTDFIAGTVSSGATPPTSALSSPLRFDARRYFGATALRRIKDEVEIELADRAYLPDLSDLQRDWVSSVAAPAFRALARRRATPVRAFASIGTGSGVDALAAIEILDADVVSITDLFDEVVAAAERNVRRNLRAGVDVVLHAGAGDLLTPLAPSGAKFDVIYENLPNLPVDDARLIERDKTSAAFLAPRAEIIPQLVTDWLLTMHYLALVQAREALTPGGVVLSTIGARLPLDVIARMSRTAGLAPTFLTYGWKVQADAEDVISTYAHWERQGLGPFQFYAVDQLEAAFEGLDPGEAGYHAEALETALADGQFSAVAAWEAHRSGARIGHTYVVLQSGLS</sequence>
<accession>A0A7W7Z2L3</accession>
<dbReference type="SUPFAM" id="SSF53335">
    <property type="entry name" value="S-adenosyl-L-methionine-dependent methyltransferases"/>
    <property type="match status" value="1"/>
</dbReference>
<dbReference type="AlphaFoldDB" id="A0A7W7Z2L3"/>
<dbReference type="Gene3D" id="3.40.50.150">
    <property type="entry name" value="Vaccinia Virus protein VP39"/>
    <property type="match status" value="1"/>
</dbReference>
<name>A0A7W7Z2L3_9BRAD</name>
<reference evidence="1 2" key="1">
    <citation type="submission" date="2020-08" db="EMBL/GenBank/DDBJ databases">
        <title>Genomic Encyclopedia of Type Strains, Phase IV (KMG-IV): sequencing the most valuable type-strain genomes for metagenomic binning, comparative biology and taxonomic classification.</title>
        <authorList>
            <person name="Goeker M."/>
        </authorList>
    </citation>
    <scope>NUCLEOTIDE SEQUENCE [LARGE SCALE GENOMIC DNA]</scope>
    <source>
        <strain evidence="1 2">DSM 12706</strain>
    </source>
</reference>
<proteinExistence type="predicted"/>
<dbReference type="CDD" id="cd02440">
    <property type="entry name" value="AdoMet_MTases"/>
    <property type="match status" value="1"/>
</dbReference>
<organism evidence="1 2">
    <name type="scientific">Rhodopseudomonas rhenobacensis</name>
    <dbReference type="NCBI Taxonomy" id="87461"/>
    <lineage>
        <taxon>Bacteria</taxon>
        <taxon>Pseudomonadati</taxon>
        <taxon>Pseudomonadota</taxon>
        <taxon>Alphaproteobacteria</taxon>
        <taxon>Hyphomicrobiales</taxon>
        <taxon>Nitrobacteraceae</taxon>
        <taxon>Rhodopseudomonas</taxon>
    </lineage>
</organism>
<gene>
    <name evidence="1" type="ORF">HNR60_001632</name>
</gene>
<keyword evidence="2" id="KW-1185">Reference proteome</keyword>
<dbReference type="Proteomes" id="UP000542353">
    <property type="component" value="Unassembled WGS sequence"/>
</dbReference>
<dbReference type="InterPro" id="IPR029063">
    <property type="entry name" value="SAM-dependent_MTases_sf"/>
</dbReference>
<dbReference type="EMBL" id="JACHIH010000007">
    <property type="protein sequence ID" value="MBB5046883.1"/>
    <property type="molecule type" value="Genomic_DNA"/>
</dbReference>
<comment type="caution">
    <text evidence="1">The sequence shown here is derived from an EMBL/GenBank/DDBJ whole genome shotgun (WGS) entry which is preliminary data.</text>
</comment>
<evidence type="ECO:0000313" key="2">
    <source>
        <dbReference type="Proteomes" id="UP000542353"/>
    </source>
</evidence>
<evidence type="ECO:0000313" key="1">
    <source>
        <dbReference type="EMBL" id="MBB5046883.1"/>
    </source>
</evidence>